<evidence type="ECO:0000313" key="1">
    <source>
        <dbReference type="EMBL" id="MPN47254.1"/>
    </source>
</evidence>
<reference evidence="1" key="1">
    <citation type="submission" date="2019-08" db="EMBL/GenBank/DDBJ databases">
        <authorList>
            <person name="Kucharzyk K."/>
            <person name="Murdoch R.W."/>
            <person name="Higgins S."/>
            <person name="Loffler F."/>
        </authorList>
    </citation>
    <scope>NUCLEOTIDE SEQUENCE</scope>
</reference>
<accession>A0A645IG32</accession>
<proteinExistence type="predicted"/>
<protein>
    <submittedName>
        <fullName evidence="1">Uncharacterized protein</fullName>
    </submittedName>
</protein>
<name>A0A645IG32_9ZZZZ</name>
<comment type="caution">
    <text evidence="1">The sequence shown here is derived from an EMBL/GenBank/DDBJ whole genome shotgun (WGS) entry which is preliminary data.</text>
</comment>
<gene>
    <name evidence="1" type="ORF">SDC9_194855</name>
</gene>
<dbReference type="EMBL" id="VSSQ01108614">
    <property type="protein sequence ID" value="MPN47254.1"/>
    <property type="molecule type" value="Genomic_DNA"/>
</dbReference>
<sequence length="90" mass="10848">MFTAEEWANIVSVFENLHPYMIMMERKGRPVKLYIDFAKLELDTGSKETTLYWFTDKKEIEYQKEHSLADSVAYTQIDGNWYIVEETFHW</sequence>
<dbReference type="AlphaFoldDB" id="A0A645IG32"/>
<organism evidence="1">
    <name type="scientific">bioreactor metagenome</name>
    <dbReference type="NCBI Taxonomy" id="1076179"/>
    <lineage>
        <taxon>unclassified sequences</taxon>
        <taxon>metagenomes</taxon>
        <taxon>ecological metagenomes</taxon>
    </lineage>
</organism>